<feature type="transmembrane region" description="Helical" evidence="8">
    <location>
        <begin position="91"/>
        <end position="118"/>
    </location>
</feature>
<feature type="region of interest" description="Disordered" evidence="9">
    <location>
        <begin position="1"/>
        <end position="33"/>
    </location>
</feature>
<comment type="caution">
    <text evidence="11">The sequence shown here is derived from an EMBL/GenBank/DDBJ whole genome shotgun (WGS) entry which is preliminary data.</text>
</comment>
<protein>
    <recommendedName>
        <fullName evidence="8">CASP-like protein</fullName>
    </recommendedName>
</protein>
<evidence type="ECO:0000256" key="4">
    <source>
        <dbReference type="ARBA" id="ARBA00022475"/>
    </source>
</evidence>
<dbReference type="EMBL" id="SDRB02009433">
    <property type="protein sequence ID" value="THG08262.1"/>
    <property type="molecule type" value="Genomic_DNA"/>
</dbReference>
<organism evidence="11 12">
    <name type="scientific">Camellia sinensis var. sinensis</name>
    <name type="common">China tea</name>
    <dbReference type="NCBI Taxonomy" id="542762"/>
    <lineage>
        <taxon>Eukaryota</taxon>
        <taxon>Viridiplantae</taxon>
        <taxon>Streptophyta</taxon>
        <taxon>Embryophyta</taxon>
        <taxon>Tracheophyta</taxon>
        <taxon>Spermatophyta</taxon>
        <taxon>Magnoliopsida</taxon>
        <taxon>eudicotyledons</taxon>
        <taxon>Gunneridae</taxon>
        <taxon>Pentapetalae</taxon>
        <taxon>asterids</taxon>
        <taxon>Ericales</taxon>
        <taxon>Theaceae</taxon>
        <taxon>Camellia</taxon>
    </lineage>
</organism>
<dbReference type="InterPro" id="IPR006459">
    <property type="entry name" value="CASP/CASPL"/>
</dbReference>
<feature type="transmembrane region" description="Helical" evidence="8">
    <location>
        <begin position="45"/>
        <end position="65"/>
    </location>
</feature>
<dbReference type="InterPro" id="IPR006702">
    <property type="entry name" value="CASP_dom"/>
</dbReference>
<feature type="compositionally biased region" description="Pro residues" evidence="9">
    <location>
        <begin position="14"/>
        <end position="24"/>
    </location>
</feature>
<dbReference type="Pfam" id="PF04535">
    <property type="entry name" value="CASP_dom"/>
    <property type="match status" value="1"/>
</dbReference>
<keyword evidence="5 8" id="KW-0812">Transmembrane</keyword>
<evidence type="ECO:0000256" key="7">
    <source>
        <dbReference type="ARBA" id="ARBA00023136"/>
    </source>
</evidence>
<evidence type="ECO:0000256" key="6">
    <source>
        <dbReference type="ARBA" id="ARBA00022989"/>
    </source>
</evidence>
<evidence type="ECO:0000256" key="2">
    <source>
        <dbReference type="ARBA" id="ARBA00007651"/>
    </source>
</evidence>
<dbReference type="PANTHER" id="PTHR36488">
    <property type="entry name" value="CASP-LIKE PROTEIN 1U1"/>
    <property type="match status" value="1"/>
</dbReference>
<evidence type="ECO:0000313" key="11">
    <source>
        <dbReference type="EMBL" id="THG08262.1"/>
    </source>
</evidence>
<evidence type="ECO:0000256" key="8">
    <source>
        <dbReference type="RuleBase" id="RU361233"/>
    </source>
</evidence>
<feature type="transmembrane region" description="Helical" evidence="8">
    <location>
        <begin position="174"/>
        <end position="193"/>
    </location>
</feature>
<reference evidence="11 12" key="1">
    <citation type="journal article" date="2018" name="Proc. Natl. Acad. Sci. U.S.A.">
        <title>Draft genome sequence of Camellia sinensis var. sinensis provides insights into the evolution of the tea genome and tea quality.</title>
        <authorList>
            <person name="Wei C."/>
            <person name="Yang H."/>
            <person name="Wang S."/>
            <person name="Zhao J."/>
            <person name="Liu C."/>
            <person name="Gao L."/>
            <person name="Xia E."/>
            <person name="Lu Y."/>
            <person name="Tai Y."/>
            <person name="She G."/>
            <person name="Sun J."/>
            <person name="Cao H."/>
            <person name="Tong W."/>
            <person name="Gao Q."/>
            <person name="Li Y."/>
            <person name="Deng W."/>
            <person name="Jiang X."/>
            <person name="Wang W."/>
            <person name="Chen Q."/>
            <person name="Zhang S."/>
            <person name="Li H."/>
            <person name="Wu J."/>
            <person name="Wang P."/>
            <person name="Li P."/>
            <person name="Shi C."/>
            <person name="Zheng F."/>
            <person name="Jian J."/>
            <person name="Huang B."/>
            <person name="Shan D."/>
            <person name="Shi M."/>
            <person name="Fang C."/>
            <person name="Yue Y."/>
            <person name="Li F."/>
            <person name="Li D."/>
            <person name="Wei S."/>
            <person name="Han B."/>
            <person name="Jiang C."/>
            <person name="Yin Y."/>
            <person name="Xia T."/>
            <person name="Zhang Z."/>
            <person name="Bennetzen J.L."/>
            <person name="Zhao S."/>
            <person name="Wan X."/>
        </authorList>
    </citation>
    <scope>NUCLEOTIDE SEQUENCE [LARGE SCALE GENOMIC DNA]</scope>
    <source>
        <strain evidence="12">cv. Shuchazao</strain>
        <tissue evidence="11">Leaf</tissue>
    </source>
</reference>
<evidence type="ECO:0000256" key="1">
    <source>
        <dbReference type="ARBA" id="ARBA00004651"/>
    </source>
</evidence>
<keyword evidence="6 8" id="KW-1133">Transmembrane helix</keyword>
<keyword evidence="4 8" id="KW-1003">Cell membrane</keyword>
<sequence>MESTDKPAPEPQKAAPPPEAPAPVPEKAEPPPESKVPDCFVVADVVLRVILFAAAVTAVVVMVTGDQKKHGPFTRVAVPVPVPEKFNYSPAFIYFVAALSVAGLHSIVTTVISILALFKPGCSTKLLPHFVIFDVLILGIVAAATGAAGAVAYIGLKGNSHFGWAKICNNYHKFCQHLAASVAVSLVAAIVLVRQKCLRGCKGTTVRIVVKRLPKNGLLGVRRVVQRGKGPTAANGKRLE</sequence>
<dbReference type="NCBIfam" id="TIGR01569">
    <property type="entry name" value="A_tha_TIGR01569"/>
    <property type="match status" value="1"/>
</dbReference>
<dbReference type="InterPro" id="IPR044173">
    <property type="entry name" value="CASPL"/>
</dbReference>
<keyword evidence="12" id="KW-1185">Reference proteome</keyword>
<comment type="subunit">
    <text evidence="3 8">Homodimer and heterodimers.</text>
</comment>
<feature type="transmembrane region" description="Helical" evidence="8">
    <location>
        <begin position="130"/>
        <end position="154"/>
    </location>
</feature>
<name>A0A4S4DXX7_CAMSN</name>
<proteinExistence type="inferred from homology"/>
<dbReference type="Proteomes" id="UP000306102">
    <property type="component" value="Unassembled WGS sequence"/>
</dbReference>
<comment type="subcellular location">
    <subcellularLocation>
        <location evidence="1 8">Cell membrane</location>
        <topology evidence="1 8">Multi-pass membrane protein</topology>
    </subcellularLocation>
</comment>
<evidence type="ECO:0000256" key="5">
    <source>
        <dbReference type="ARBA" id="ARBA00022692"/>
    </source>
</evidence>
<accession>A0A4S4DXX7</accession>
<evidence type="ECO:0000256" key="3">
    <source>
        <dbReference type="ARBA" id="ARBA00011489"/>
    </source>
</evidence>
<comment type="similarity">
    <text evidence="2 8">Belongs to the Casparian strip membrane proteins (CASP) family.</text>
</comment>
<gene>
    <name evidence="11" type="ORF">TEA_011012</name>
</gene>
<dbReference type="GO" id="GO:0005886">
    <property type="term" value="C:plasma membrane"/>
    <property type="evidence" value="ECO:0007669"/>
    <property type="project" value="UniProtKB-SubCell"/>
</dbReference>
<evidence type="ECO:0000313" key="12">
    <source>
        <dbReference type="Proteomes" id="UP000306102"/>
    </source>
</evidence>
<feature type="domain" description="Casparian strip membrane protein" evidence="10">
    <location>
        <begin position="42"/>
        <end position="191"/>
    </location>
</feature>
<dbReference type="PANTHER" id="PTHR36488:SF8">
    <property type="entry name" value="CASP-LIKE PROTEIN 1U1"/>
    <property type="match status" value="1"/>
</dbReference>
<keyword evidence="7 8" id="KW-0472">Membrane</keyword>
<dbReference type="AlphaFoldDB" id="A0A4S4DXX7"/>
<evidence type="ECO:0000256" key="9">
    <source>
        <dbReference type="SAM" id="MobiDB-lite"/>
    </source>
</evidence>
<evidence type="ECO:0000259" key="10">
    <source>
        <dbReference type="Pfam" id="PF04535"/>
    </source>
</evidence>